<sequence>MATLSAAYTGEDKGARMDEGQAGNGSERSRRDEIIREAALLFLESGYRGASMETIAERVGIAKPTLYHYFKRKEDILYEIHKLFVLPLLEHQQGYADRRLPPDDQLRRAVRDMLAAMRDDPGYIRSVIEHGRELGEERDREFRDISRRHRILLEDAVRDGIAQGMFRKVDPTIAAYALLGVASWASYWFRPGGAWTADDVAEQLADIILNGLRAV</sequence>
<reference evidence="9" key="1">
    <citation type="journal article" date="2019" name="Int. J. Syst. Evol. Microbiol.">
        <title>The Global Catalogue of Microorganisms (GCM) 10K type strain sequencing project: providing services to taxonomists for standard genome sequencing and annotation.</title>
        <authorList>
            <consortium name="The Broad Institute Genomics Platform"/>
            <consortium name="The Broad Institute Genome Sequencing Center for Infectious Disease"/>
            <person name="Wu L."/>
            <person name="Ma J."/>
        </authorList>
    </citation>
    <scope>NUCLEOTIDE SEQUENCE [LARGE SCALE GENOMIC DNA]</scope>
    <source>
        <strain evidence="9">CGMCC 1.12791</strain>
    </source>
</reference>
<evidence type="ECO:0000313" key="8">
    <source>
        <dbReference type="EMBL" id="GHE16751.1"/>
    </source>
</evidence>
<evidence type="ECO:0000259" key="7">
    <source>
        <dbReference type="PROSITE" id="PS50977"/>
    </source>
</evidence>
<evidence type="ECO:0000256" key="5">
    <source>
        <dbReference type="PROSITE-ProRule" id="PRU00335"/>
    </source>
</evidence>
<keyword evidence="9" id="KW-1185">Reference proteome</keyword>
<keyword evidence="2" id="KW-0805">Transcription regulation</keyword>
<feature type="compositionally biased region" description="Basic and acidic residues" evidence="6">
    <location>
        <begin position="10"/>
        <end position="19"/>
    </location>
</feature>
<dbReference type="Pfam" id="PF00440">
    <property type="entry name" value="TetR_N"/>
    <property type="match status" value="1"/>
</dbReference>
<name>A0ABQ3HGR9_9ACTN</name>
<accession>A0ABQ3HGR9</accession>
<dbReference type="PANTHER" id="PTHR30055">
    <property type="entry name" value="HTH-TYPE TRANSCRIPTIONAL REGULATOR RUTR"/>
    <property type="match status" value="1"/>
</dbReference>
<evidence type="ECO:0000313" key="9">
    <source>
        <dbReference type="Proteomes" id="UP000597341"/>
    </source>
</evidence>
<comment type="caution">
    <text evidence="8">The sequence shown here is derived from an EMBL/GenBank/DDBJ whole genome shotgun (WGS) entry which is preliminary data.</text>
</comment>
<evidence type="ECO:0000256" key="6">
    <source>
        <dbReference type="SAM" id="MobiDB-lite"/>
    </source>
</evidence>
<dbReference type="Proteomes" id="UP000597341">
    <property type="component" value="Unassembled WGS sequence"/>
</dbReference>
<dbReference type="InterPro" id="IPR036271">
    <property type="entry name" value="Tet_transcr_reg_TetR-rel_C_sf"/>
</dbReference>
<dbReference type="InterPro" id="IPR041490">
    <property type="entry name" value="KstR2_TetR_C"/>
</dbReference>
<keyword evidence="3 5" id="KW-0238">DNA-binding</keyword>
<keyword evidence="4" id="KW-0804">Transcription</keyword>
<evidence type="ECO:0000256" key="3">
    <source>
        <dbReference type="ARBA" id="ARBA00023125"/>
    </source>
</evidence>
<organism evidence="8 9">
    <name type="scientific">Nocardioides flavus</name>
    <name type="common">ex Wang et al. 2016</name>
    <dbReference type="NCBI Taxonomy" id="2058780"/>
    <lineage>
        <taxon>Bacteria</taxon>
        <taxon>Bacillati</taxon>
        <taxon>Actinomycetota</taxon>
        <taxon>Actinomycetes</taxon>
        <taxon>Propionibacteriales</taxon>
        <taxon>Nocardioidaceae</taxon>
        <taxon>Nocardioides</taxon>
    </lineage>
</organism>
<feature type="region of interest" description="Disordered" evidence="6">
    <location>
        <begin position="1"/>
        <end position="30"/>
    </location>
</feature>
<dbReference type="PROSITE" id="PS50977">
    <property type="entry name" value="HTH_TETR_2"/>
    <property type="match status" value="1"/>
</dbReference>
<dbReference type="PANTHER" id="PTHR30055:SF175">
    <property type="entry name" value="HTH-TYPE TRANSCRIPTIONAL REPRESSOR KSTR2"/>
    <property type="match status" value="1"/>
</dbReference>
<dbReference type="SUPFAM" id="SSF46689">
    <property type="entry name" value="Homeodomain-like"/>
    <property type="match status" value="1"/>
</dbReference>
<evidence type="ECO:0000256" key="1">
    <source>
        <dbReference type="ARBA" id="ARBA00022491"/>
    </source>
</evidence>
<gene>
    <name evidence="8" type="ORF">GCM10011376_13610</name>
</gene>
<dbReference type="InterPro" id="IPR001647">
    <property type="entry name" value="HTH_TetR"/>
</dbReference>
<evidence type="ECO:0000256" key="4">
    <source>
        <dbReference type="ARBA" id="ARBA00023163"/>
    </source>
</evidence>
<dbReference type="InterPro" id="IPR050109">
    <property type="entry name" value="HTH-type_TetR-like_transc_reg"/>
</dbReference>
<protein>
    <submittedName>
        <fullName evidence="8">Transcriptional regulator TetR family protein</fullName>
    </submittedName>
</protein>
<keyword evidence="1" id="KW-0678">Repressor</keyword>
<dbReference type="Gene3D" id="1.10.357.10">
    <property type="entry name" value="Tetracycline Repressor, domain 2"/>
    <property type="match status" value="1"/>
</dbReference>
<feature type="DNA-binding region" description="H-T-H motif" evidence="5">
    <location>
        <begin position="51"/>
        <end position="70"/>
    </location>
</feature>
<dbReference type="EMBL" id="BNAD01000002">
    <property type="protein sequence ID" value="GHE16751.1"/>
    <property type="molecule type" value="Genomic_DNA"/>
</dbReference>
<evidence type="ECO:0000256" key="2">
    <source>
        <dbReference type="ARBA" id="ARBA00023015"/>
    </source>
</evidence>
<proteinExistence type="predicted"/>
<dbReference type="InterPro" id="IPR009057">
    <property type="entry name" value="Homeodomain-like_sf"/>
</dbReference>
<dbReference type="SUPFAM" id="SSF48498">
    <property type="entry name" value="Tetracyclin repressor-like, C-terminal domain"/>
    <property type="match status" value="1"/>
</dbReference>
<dbReference type="Gene3D" id="1.10.10.60">
    <property type="entry name" value="Homeodomain-like"/>
    <property type="match status" value="1"/>
</dbReference>
<feature type="domain" description="HTH tetR-type" evidence="7">
    <location>
        <begin position="28"/>
        <end position="88"/>
    </location>
</feature>
<dbReference type="PRINTS" id="PR00455">
    <property type="entry name" value="HTHTETR"/>
</dbReference>
<dbReference type="Pfam" id="PF17932">
    <property type="entry name" value="TetR_C_24"/>
    <property type="match status" value="1"/>
</dbReference>